<dbReference type="Gene3D" id="1.10.630.10">
    <property type="entry name" value="Cytochrome P450"/>
    <property type="match status" value="1"/>
</dbReference>
<evidence type="ECO:0000256" key="3">
    <source>
        <dbReference type="ARBA" id="ARBA00022617"/>
    </source>
</evidence>
<keyword evidence="7 9" id="KW-0503">Monooxygenase</keyword>
<dbReference type="KEGG" id="cmos:111449537"/>
<reference evidence="12" key="1">
    <citation type="submission" date="2025-08" db="UniProtKB">
        <authorList>
            <consortium name="RefSeq"/>
        </authorList>
    </citation>
    <scope>IDENTIFICATION</scope>
    <source>
        <tissue evidence="12">Young leaves</tissue>
    </source>
</reference>
<dbReference type="GeneID" id="111449537"/>
<keyword evidence="3 8" id="KW-0349">Heme</keyword>
<accession>A0A6J1G0D0</accession>
<dbReference type="CDD" id="cd11072">
    <property type="entry name" value="CYP71-like"/>
    <property type="match status" value="1"/>
</dbReference>
<evidence type="ECO:0000256" key="5">
    <source>
        <dbReference type="ARBA" id="ARBA00023002"/>
    </source>
</evidence>
<evidence type="ECO:0000256" key="6">
    <source>
        <dbReference type="ARBA" id="ARBA00023004"/>
    </source>
</evidence>
<comment type="similarity">
    <text evidence="2 9">Belongs to the cytochrome P450 family.</text>
</comment>
<name>A0A6J1G0D0_CUCMO</name>
<evidence type="ECO:0000256" key="7">
    <source>
        <dbReference type="ARBA" id="ARBA00023033"/>
    </source>
</evidence>
<evidence type="ECO:0000313" key="11">
    <source>
        <dbReference type="Proteomes" id="UP000504609"/>
    </source>
</evidence>
<organism evidence="11 12">
    <name type="scientific">Cucurbita moschata</name>
    <name type="common">Winter crookneck squash</name>
    <name type="synonym">Cucurbita pepo var. moschata</name>
    <dbReference type="NCBI Taxonomy" id="3662"/>
    <lineage>
        <taxon>Eukaryota</taxon>
        <taxon>Viridiplantae</taxon>
        <taxon>Streptophyta</taxon>
        <taxon>Embryophyta</taxon>
        <taxon>Tracheophyta</taxon>
        <taxon>Spermatophyta</taxon>
        <taxon>Magnoliopsida</taxon>
        <taxon>eudicotyledons</taxon>
        <taxon>Gunneridae</taxon>
        <taxon>Pentapetalae</taxon>
        <taxon>rosids</taxon>
        <taxon>fabids</taxon>
        <taxon>Cucurbitales</taxon>
        <taxon>Cucurbitaceae</taxon>
        <taxon>Cucurbiteae</taxon>
        <taxon>Cucurbita</taxon>
    </lineage>
</organism>
<keyword evidence="10" id="KW-1133">Transmembrane helix</keyword>
<dbReference type="SUPFAM" id="SSF48264">
    <property type="entry name" value="Cytochrome P450"/>
    <property type="match status" value="1"/>
</dbReference>
<evidence type="ECO:0000256" key="8">
    <source>
        <dbReference type="PIRSR" id="PIRSR602401-1"/>
    </source>
</evidence>
<evidence type="ECO:0000256" key="2">
    <source>
        <dbReference type="ARBA" id="ARBA00010617"/>
    </source>
</evidence>
<dbReference type="PRINTS" id="PR00385">
    <property type="entry name" value="P450"/>
</dbReference>
<dbReference type="GO" id="GO:0016705">
    <property type="term" value="F:oxidoreductase activity, acting on paired donors, with incorporation or reduction of molecular oxygen"/>
    <property type="evidence" value="ECO:0007669"/>
    <property type="project" value="InterPro"/>
</dbReference>
<feature type="binding site" description="axial binding residue" evidence="8">
    <location>
        <position position="444"/>
    </location>
    <ligand>
        <name>heme</name>
        <dbReference type="ChEBI" id="CHEBI:30413"/>
    </ligand>
    <ligandPart>
        <name>Fe</name>
        <dbReference type="ChEBI" id="CHEBI:18248"/>
    </ligandPart>
</feature>
<dbReference type="InterPro" id="IPR001128">
    <property type="entry name" value="Cyt_P450"/>
</dbReference>
<evidence type="ECO:0000256" key="1">
    <source>
        <dbReference type="ARBA" id="ARBA00001971"/>
    </source>
</evidence>
<dbReference type="GO" id="GO:0020037">
    <property type="term" value="F:heme binding"/>
    <property type="evidence" value="ECO:0007669"/>
    <property type="project" value="InterPro"/>
</dbReference>
<protein>
    <submittedName>
        <fullName evidence="12">Cytochrome P450 71B10-like</fullName>
    </submittedName>
</protein>
<keyword evidence="10" id="KW-0472">Membrane</keyword>
<feature type="transmembrane region" description="Helical" evidence="10">
    <location>
        <begin position="6"/>
        <end position="25"/>
    </location>
</feature>
<evidence type="ECO:0000313" key="12">
    <source>
        <dbReference type="RefSeq" id="XP_022945235.1"/>
    </source>
</evidence>
<comment type="cofactor">
    <cofactor evidence="1 8">
        <name>heme</name>
        <dbReference type="ChEBI" id="CHEBI:30413"/>
    </cofactor>
</comment>
<evidence type="ECO:0000256" key="9">
    <source>
        <dbReference type="RuleBase" id="RU000461"/>
    </source>
</evidence>
<keyword evidence="6 8" id="KW-0408">Iron</keyword>
<dbReference type="InterPro" id="IPR002401">
    <property type="entry name" value="Cyt_P450_E_grp-I"/>
</dbReference>
<dbReference type="GO" id="GO:0004497">
    <property type="term" value="F:monooxygenase activity"/>
    <property type="evidence" value="ECO:0007669"/>
    <property type="project" value="UniProtKB-KW"/>
</dbReference>
<evidence type="ECO:0000256" key="4">
    <source>
        <dbReference type="ARBA" id="ARBA00022723"/>
    </source>
</evidence>
<dbReference type="Pfam" id="PF00067">
    <property type="entry name" value="p450"/>
    <property type="match status" value="1"/>
</dbReference>
<keyword evidence="10" id="KW-0812">Transmembrane</keyword>
<dbReference type="InterPro" id="IPR036396">
    <property type="entry name" value="Cyt_P450_sf"/>
</dbReference>
<gene>
    <name evidence="12" type="primary">LOC111449537</name>
</gene>
<dbReference type="PROSITE" id="PS00086">
    <property type="entry name" value="CYTOCHROME_P450"/>
    <property type="match status" value="1"/>
</dbReference>
<dbReference type="FunFam" id="1.10.630.10:FF:000011">
    <property type="entry name" value="Cytochrome P450 83B1"/>
    <property type="match status" value="1"/>
</dbReference>
<proteinExistence type="inferred from homology"/>
<dbReference type="RefSeq" id="XP_022945235.1">
    <property type="nucleotide sequence ID" value="XM_023089467.1"/>
</dbReference>
<dbReference type="PANTHER" id="PTHR47955:SF19">
    <property type="entry name" value="CYTOCHROME P450 71A9-LIKE ISOFORM X1"/>
    <property type="match status" value="1"/>
</dbReference>
<evidence type="ECO:0000256" key="10">
    <source>
        <dbReference type="SAM" id="Phobius"/>
    </source>
</evidence>
<keyword evidence="5 9" id="KW-0560">Oxidoreductase</keyword>
<dbReference type="GO" id="GO:0005506">
    <property type="term" value="F:iron ion binding"/>
    <property type="evidence" value="ECO:0007669"/>
    <property type="project" value="InterPro"/>
</dbReference>
<dbReference type="InterPro" id="IPR017972">
    <property type="entry name" value="Cyt_P450_CS"/>
</dbReference>
<sequence length="505" mass="57600">MSFLNFPPWLPLIIFLSSLFIILKWKAAANRRKRNLPPSPPKLPIIGNLHQLGKLPHKSLWRLSQRYGPIMSLSLGGVETTIVSSAETARALMKIHDLQSCSRPQTQSIKKLTYNFLDIAFSPYSGYWREMRKICILELFNMKRVLSFEPVREQEVGLLIESISQSASCGVVVDLTEKSTALMTGVICRIAFGKTFKGDGFHELVNEAEAVLGSYSASEFFPVPFVGKVIDWFSGQKARLERVFNGMNVLFEEVINEHLHPMRPKPKQDDIIDVLLAISKKQVESCAVVITHENIKAILMNIFLAGIETSSSTLVWAMAELVKNPILMKKAQEEIRNHVGNKRKVIETDLKELSYLKMIVKETMRLHPPAPLLVPRETISHFKIEGYNFYPKTMVQVNIWAIGRDPTYWKDPEKFLPERFVESSIDYKGQHFEFLPFGSGRRICPGLNMGIKNVELALANLLYHFDWKLPNGMKEEELDMEENSGLSLTLHKKLPLKLVPILYHP</sequence>
<dbReference type="Proteomes" id="UP000504609">
    <property type="component" value="Unplaced"/>
</dbReference>
<keyword evidence="4 8" id="KW-0479">Metal-binding</keyword>
<dbReference type="PRINTS" id="PR00463">
    <property type="entry name" value="EP450I"/>
</dbReference>
<dbReference type="AlphaFoldDB" id="A0A6J1G0D0"/>
<dbReference type="PANTHER" id="PTHR47955">
    <property type="entry name" value="CYTOCHROME P450 FAMILY 71 PROTEIN"/>
    <property type="match status" value="1"/>
</dbReference>
<keyword evidence="11" id="KW-1185">Reference proteome</keyword>